<sequence>MEQKLEETGYLINVEAYEREDELGVGLTRRTPHPTNSFDDSTISADPVSSAIISTASSHFSSICYEKPKPDLELSPGQEGKKQHGRDKDLDDSENTLVGNGGHDDDTFAAAGTGNGVSADENEPNGMAEFDQRSLYFKKEEGTESSHGHQEAEHCDSGFIASKMDLIYKNNVTKKPNGREPLLDIFHETKEHDVEISVFQKASVDFSGMFQWRDFRRFSLLKSYQEDSSISLIEEVELQETEYDVEKVLHKQNTHELFCPNCHSCITRKVILRRKSRRVPRFHHGARGVIGASKKNATESSIEAEDGSPDVAVIAPVNNTPVQAADYNRNDKEPEMFRCLSCFIFFIPTGDGFKLFRIFNKKRDDTSMPEAQEQPAAIATENSFFSFLKWTKEPSLLEGSNALDTKLEKKTQQTFNSAAMNSSLPNHSSPLSTAEDKEEPLAGNGLNLEDAVIKAKPAEVIAPSVNVVVDQTVISIDQKPLKETEKILPAVEYNSKEIVSSFPSGSQSSMSESEVIEANTLSDLSKPVYEKYDAVKGPEEPQKSTGGSVIVTIERAPASQTTPTTDNLTDMENPLQTETRPLLDETRSAEVPRAHDFDILKSIVYGGLIESIVSLGVVSSAAGGGVATLNTLALALANLIGGLFVLFHNMRELKNELPREVTPTDTEEDRYYQLLGRRGKFPLHATVAIMSYLVFGLVSPITYGFSFCQSDDIDYKLAAVATISLLCILFLALGKAHVRSKSYIKTAIYYLIMGFAASGISFLVGELVDKLLEQLGLFKTDSSSAAVLGISSKGMHPA</sequence>
<feature type="transmembrane region" description="Helical" evidence="2">
    <location>
        <begin position="715"/>
        <end position="734"/>
    </location>
</feature>
<evidence type="ECO:0000313" key="3">
    <source>
        <dbReference type="EMBL" id="KAK4769887.1"/>
    </source>
</evidence>
<feature type="region of interest" description="Disordered" evidence="1">
    <location>
        <begin position="67"/>
        <end position="124"/>
    </location>
</feature>
<feature type="region of interest" description="Disordered" evidence="1">
    <location>
        <begin position="417"/>
        <end position="441"/>
    </location>
</feature>
<feature type="transmembrane region" description="Helical" evidence="2">
    <location>
        <begin position="681"/>
        <end position="703"/>
    </location>
</feature>
<protein>
    <recommendedName>
        <fullName evidence="5">Membrane protein of ER body-like protein</fullName>
    </recommendedName>
</protein>
<dbReference type="AlphaFoldDB" id="A0AAN7KN84"/>
<dbReference type="Proteomes" id="UP001345219">
    <property type="component" value="Chromosome 24"/>
</dbReference>
<evidence type="ECO:0000256" key="1">
    <source>
        <dbReference type="SAM" id="MobiDB-lite"/>
    </source>
</evidence>
<keyword evidence="2" id="KW-0472">Membrane</keyword>
<evidence type="ECO:0008006" key="5">
    <source>
        <dbReference type="Google" id="ProtNLM"/>
    </source>
</evidence>
<organism evidence="3 4">
    <name type="scientific">Trapa incisa</name>
    <dbReference type="NCBI Taxonomy" id="236973"/>
    <lineage>
        <taxon>Eukaryota</taxon>
        <taxon>Viridiplantae</taxon>
        <taxon>Streptophyta</taxon>
        <taxon>Embryophyta</taxon>
        <taxon>Tracheophyta</taxon>
        <taxon>Spermatophyta</taxon>
        <taxon>Magnoliopsida</taxon>
        <taxon>eudicotyledons</taxon>
        <taxon>Gunneridae</taxon>
        <taxon>Pentapetalae</taxon>
        <taxon>rosids</taxon>
        <taxon>malvids</taxon>
        <taxon>Myrtales</taxon>
        <taxon>Lythraceae</taxon>
        <taxon>Trapa</taxon>
    </lineage>
</organism>
<proteinExistence type="predicted"/>
<feature type="compositionally biased region" description="Basic and acidic residues" evidence="1">
    <location>
        <begin position="79"/>
        <end position="89"/>
    </location>
</feature>
<feature type="region of interest" description="Disordered" evidence="1">
    <location>
        <begin position="23"/>
        <end position="44"/>
    </location>
</feature>
<dbReference type="PANTHER" id="PTHR38937:SF2">
    <property type="entry name" value="MEMBRANE PROTEIN OF ER BODY-LIKE PROTEIN ISOFORM X1"/>
    <property type="match status" value="1"/>
</dbReference>
<evidence type="ECO:0000313" key="4">
    <source>
        <dbReference type="Proteomes" id="UP001345219"/>
    </source>
</evidence>
<gene>
    <name evidence="3" type="ORF">SAY87_030419</name>
</gene>
<name>A0AAN7KN84_9MYRT</name>
<comment type="caution">
    <text evidence="3">The sequence shown here is derived from an EMBL/GenBank/DDBJ whole genome shotgun (WGS) entry which is preliminary data.</text>
</comment>
<feature type="transmembrane region" description="Helical" evidence="2">
    <location>
        <begin position="746"/>
        <end position="765"/>
    </location>
</feature>
<dbReference type="EMBL" id="JAXIOK010000005">
    <property type="protein sequence ID" value="KAK4769887.1"/>
    <property type="molecule type" value="Genomic_DNA"/>
</dbReference>
<accession>A0AAN7KN84</accession>
<keyword evidence="2" id="KW-0812">Transmembrane</keyword>
<feature type="compositionally biased region" description="Polar residues" evidence="1">
    <location>
        <begin position="33"/>
        <end position="44"/>
    </location>
</feature>
<feature type="transmembrane region" description="Helical" evidence="2">
    <location>
        <begin position="628"/>
        <end position="647"/>
    </location>
</feature>
<dbReference type="InterPro" id="IPR052843">
    <property type="entry name" value="ER_body_metal_sequester"/>
</dbReference>
<reference evidence="3 4" key="1">
    <citation type="journal article" date="2023" name="Hortic Res">
        <title>Pangenome of water caltrop reveals structural variations and asymmetric subgenome divergence after allopolyploidization.</title>
        <authorList>
            <person name="Zhang X."/>
            <person name="Chen Y."/>
            <person name="Wang L."/>
            <person name="Yuan Y."/>
            <person name="Fang M."/>
            <person name="Shi L."/>
            <person name="Lu R."/>
            <person name="Comes H.P."/>
            <person name="Ma Y."/>
            <person name="Chen Y."/>
            <person name="Huang G."/>
            <person name="Zhou Y."/>
            <person name="Zheng Z."/>
            <person name="Qiu Y."/>
        </authorList>
    </citation>
    <scope>NUCLEOTIDE SEQUENCE [LARGE SCALE GENOMIC DNA]</scope>
    <source>
        <tissue evidence="3">Roots</tissue>
    </source>
</reference>
<keyword evidence="4" id="KW-1185">Reference proteome</keyword>
<keyword evidence="2" id="KW-1133">Transmembrane helix</keyword>
<evidence type="ECO:0000256" key="2">
    <source>
        <dbReference type="SAM" id="Phobius"/>
    </source>
</evidence>
<dbReference type="PANTHER" id="PTHR38937">
    <property type="entry name" value="MEMBRANE PROTEIN OF ER BODY-LIKE PROTEIN"/>
    <property type="match status" value="1"/>
</dbReference>
<feature type="compositionally biased region" description="Low complexity" evidence="1">
    <location>
        <begin position="421"/>
        <end position="432"/>
    </location>
</feature>